<organism evidence="12 13">
    <name type="scientific">Candidatus Thiothrix phosphatis</name>
    <dbReference type="NCBI Taxonomy" id="3112415"/>
    <lineage>
        <taxon>Bacteria</taxon>
        <taxon>Pseudomonadati</taxon>
        <taxon>Pseudomonadota</taxon>
        <taxon>Gammaproteobacteria</taxon>
        <taxon>Thiotrichales</taxon>
        <taxon>Thiotrichaceae</taxon>
        <taxon>Thiothrix</taxon>
    </lineage>
</organism>
<gene>
    <name evidence="12" type="ORF">VSS37_02255</name>
</gene>
<evidence type="ECO:0000256" key="3">
    <source>
        <dbReference type="ARBA" id="ARBA00022449"/>
    </source>
</evidence>
<feature type="transmembrane region" description="Helical" evidence="9">
    <location>
        <begin position="117"/>
        <end position="138"/>
    </location>
</feature>
<dbReference type="Gene3D" id="1.20.1530.20">
    <property type="match status" value="1"/>
</dbReference>
<evidence type="ECO:0000256" key="2">
    <source>
        <dbReference type="ARBA" id="ARBA00022448"/>
    </source>
</evidence>
<comment type="subcellular location">
    <subcellularLocation>
        <location evidence="1">Cell membrane</location>
        <topology evidence="1">Multi-pass membrane protein</topology>
    </subcellularLocation>
</comment>
<dbReference type="Pfam" id="PF00999">
    <property type="entry name" value="Na_H_Exchanger"/>
    <property type="match status" value="1"/>
</dbReference>
<dbReference type="InterPro" id="IPR038770">
    <property type="entry name" value="Na+/solute_symporter_sf"/>
</dbReference>
<dbReference type="InterPro" id="IPR036291">
    <property type="entry name" value="NAD(P)-bd_dom_sf"/>
</dbReference>
<dbReference type="Gene3D" id="3.40.50.720">
    <property type="entry name" value="NAD(P)-binding Rossmann-like Domain"/>
    <property type="match status" value="1"/>
</dbReference>
<evidence type="ECO:0000256" key="9">
    <source>
        <dbReference type="SAM" id="Phobius"/>
    </source>
</evidence>
<dbReference type="InterPro" id="IPR003148">
    <property type="entry name" value="RCK_N"/>
</dbReference>
<evidence type="ECO:0000256" key="1">
    <source>
        <dbReference type="ARBA" id="ARBA00004651"/>
    </source>
</evidence>
<keyword evidence="2" id="KW-0813">Transport</keyword>
<feature type="transmembrane region" description="Helical" evidence="9">
    <location>
        <begin position="6"/>
        <end position="26"/>
    </location>
</feature>
<dbReference type="RefSeq" id="WP_324692995.1">
    <property type="nucleotide sequence ID" value="NZ_JAYMYJ010000019.1"/>
</dbReference>
<feature type="transmembrane region" description="Helical" evidence="9">
    <location>
        <begin position="332"/>
        <end position="353"/>
    </location>
</feature>
<evidence type="ECO:0000256" key="5">
    <source>
        <dbReference type="ARBA" id="ARBA00022692"/>
    </source>
</evidence>
<proteinExistence type="predicted"/>
<dbReference type="Proteomes" id="UP001308005">
    <property type="component" value="Unassembled WGS sequence"/>
</dbReference>
<keyword evidence="8 9" id="KW-0472">Membrane</keyword>
<name>A0ABU6CUN8_9GAMM</name>
<keyword evidence="13" id="KW-1185">Reference proteome</keyword>
<feature type="transmembrane region" description="Helical" evidence="9">
    <location>
        <begin position="268"/>
        <end position="287"/>
    </location>
</feature>
<keyword evidence="6 9" id="KW-1133">Transmembrane helix</keyword>
<feature type="transmembrane region" description="Helical" evidence="9">
    <location>
        <begin position="54"/>
        <end position="77"/>
    </location>
</feature>
<dbReference type="EMBL" id="JAYMYJ010000019">
    <property type="protein sequence ID" value="MEB4589792.1"/>
    <property type="molecule type" value="Genomic_DNA"/>
</dbReference>
<feature type="transmembrane region" description="Helical" evidence="9">
    <location>
        <begin position="150"/>
        <end position="174"/>
    </location>
</feature>
<keyword evidence="5 9" id="KW-0812">Transmembrane</keyword>
<dbReference type="Pfam" id="PF02254">
    <property type="entry name" value="TrkA_N"/>
    <property type="match status" value="1"/>
</dbReference>
<evidence type="ECO:0000313" key="12">
    <source>
        <dbReference type="EMBL" id="MEB4589792.1"/>
    </source>
</evidence>
<feature type="domain" description="Cation/H+ exchanger transmembrane" evidence="10">
    <location>
        <begin position="17"/>
        <end position="389"/>
    </location>
</feature>
<feature type="domain" description="RCK N-terminal" evidence="11">
    <location>
        <begin position="402"/>
        <end position="497"/>
    </location>
</feature>
<evidence type="ECO:0000256" key="4">
    <source>
        <dbReference type="ARBA" id="ARBA00022475"/>
    </source>
</evidence>
<evidence type="ECO:0000313" key="13">
    <source>
        <dbReference type="Proteomes" id="UP001308005"/>
    </source>
</evidence>
<reference evidence="12 13" key="2">
    <citation type="submission" date="2024-01" db="EMBL/GenBank/DDBJ databases">
        <authorList>
            <person name="Xie X."/>
        </authorList>
    </citation>
    <scope>NUCLEOTIDE SEQUENCE [LARGE SCALE GENOMIC DNA]</scope>
    <source>
        <strain evidence="12">SCUT-1</strain>
    </source>
</reference>
<dbReference type="SUPFAM" id="SSF51735">
    <property type="entry name" value="NAD(P)-binding Rossmann-fold domains"/>
    <property type="match status" value="1"/>
</dbReference>
<evidence type="ECO:0000259" key="11">
    <source>
        <dbReference type="Pfam" id="PF02254"/>
    </source>
</evidence>
<dbReference type="PANTHER" id="PTHR32507">
    <property type="entry name" value="NA(+)/H(+) ANTIPORTER 1"/>
    <property type="match status" value="1"/>
</dbReference>
<feature type="transmembrane region" description="Helical" evidence="9">
    <location>
        <begin position="365"/>
        <end position="383"/>
    </location>
</feature>
<accession>A0ABU6CUN8</accession>
<reference evidence="13" key="1">
    <citation type="submission" date="2023-07" db="EMBL/GenBank/DDBJ databases">
        <title>The carbon used by Thiothrix.</title>
        <authorList>
            <person name="Chen L."/>
        </authorList>
    </citation>
    <scope>NUCLEOTIDE SEQUENCE [LARGE SCALE GENOMIC DNA]</scope>
</reference>
<feature type="transmembrane region" description="Helical" evidence="9">
    <location>
        <begin position="89"/>
        <end position="111"/>
    </location>
</feature>
<keyword evidence="7" id="KW-0406">Ion transport</keyword>
<dbReference type="PANTHER" id="PTHR32507:SF0">
    <property type="entry name" value="NA(+)_H(+) ANTIPORTER 2-RELATED"/>
    <property type="match status" value="1"/>
</dbReference>
<feature type="transmembrane region" description="Helical" evidence="9">
    <location>
        <begin position="186"/>
        <end position="211"/>
    </location>
</feature>
<feature type="transmembrane region" description="Helical" evidence="9">
    <location>
        <begin position="31"/>
        <end position="48"/>
    </location>
</feature>
<keyword evidence="3" id="KW-0050">Antiport</keyword>
<dbReference type="InterPro" id="IPR006153">
    <property type="entry name" value="Cation/H_exchanger_TM"/>
</dbReference>
<comment type="caution">
    <text evidence="12">The sequence shown here is derived from an EMBL/GenBank/DDBJ whole genome shotgun (WGS) entry which is preliminary data.</text>
</comment>
<evidence type="ECO:0000256" key="8">
    <source>
        <dbReference type="ARBA" id="ARBA00023136"/>
    </source>
</evidence>
<evidence type="ECO:0000259" key="10">
    <source>
        <dbReference type="Pfam" id="PF00999"/>
    </source>
</evidence>
<feature type="transmembrane region" description="Helical" evidence="9">
    <location>
        <begin position="223"/>
        <end position="256"/>
    </location>
</feature>
<protein>
    <submittedName>
        <fullName evidence="12">Sodium:proton antiporter</fullName>
    </submittedName>
</protein>
<evidence type="ECO:0000256" key="6">
    <source>
        <dbReference type="ARBA" id="ARBA00022989"/>
    </source>
</evidence>
<sequence length="604" mass="65918">MSEHIALILATILGCGLLSQLVAWWLKLPAILFLLLAGIALGPLSGWLRPDELFGDLLFPLASLSVAVILFEGSLTLNFQQLQGIQRVVLNMVSIGMASTWVTITLLAHFLAGFPWALSWLFGAIMVVTGPTVIVPMLRTIRPNNRIAQILRWEGILIDPIGALLAVLVFEYIVASSHENQLTHVLLLFGRTILSGAAAGVIGGWALGLILQKHLVPEYLRNLVALALVISVYEASNTFSAESGLLAVTIMGIWLANTKGLDFEDILSFKEDLTILLVSALFIILAARINFDQIAELGMAGVLVFLGVQFIARPLKILVSTLGSDLTWREKALLGWIAPRGIVAAAVSAIFALKLKNSGLPEAHLLAPLTFMLIIGTVIFQSATARPLANFLKVSEPEPHGFLIVGANPVGRALGAALREEGFRVLISDTSWEKIRDARMDGLDTYYGDVTSEHADRHLDLVGLGRLITVSARDAANQLAGVRFQREFGKQNIFSLCPSKSSARNETLRIAQCLFGNQYHYSLLMQWLGNGAQIRKTRLSESFTHEDYLRQHGDRAIPLFAKNPKGRLYIMTEKNSTKPASGWEILALVMPDTAPTTSPTARPT</sequence>
<feature type="transmembrane region" description="Helical" evidence="9">
    <location>
        <begin position="294"/>
        <end position="312"/>
    </location>
</feature>
<evidence type="ECO:0000256" key="7">
    <source>
        <dbReference type="ARBA" id="ARBA00023065"/>
    </source>
</evidence>
<keyword evidence="4" id="KW-1003">Cell membrane</keyword>